<dbReference type="Gene3D" id="3.30.565.10">
    <property type="entry name" value="Histidine kinase-like ATPase, C-terminal domain"/>
    <property type="match status" value="1"/>
</dbReference>
<reference evidence="7 9" key="1">
    <citation type="submission" date="2018-01" db="EMBL/GenBank/DDBJ databases">
        <title>Genome sequence of a Cantenovulum-like bacteria.</title>
        <authorList>
            <person name="Tan W.R."/>
            <person name="Lau N.-S."/>
            <person name="Go F."/>
            <person name="Amirul A.-A.A."/>
        </authorList>
    </citation>
    <scope>NUCLEOTIDE SEQUENCE [LARGE SCALE GENOMIC DNA]</scope>
    <source>
        <strain evidence="7 9">CCB-QB4</strain>
    </source>
</reference>
<dbReference type="InterPro" id="IPR004358">
    <property type="entry name" value="Sig_transdc_His_kin-like_C"/>
</dbReference>
<sequence>MNNPSLPSFRGALILAMFLLSVLPVVIISFYLVDEFSQIQAQERMAKLNAQTTNMTQLTSFKLSSLHTKFQQAARDNLTSLAAHTGAFGNKAGEKLALILAEQDMMSAILLVDKANWTVTATPLYAELLSTEKLHGHYQQIYQQGYQAQATTLIMHAPSLVADLRKKSRKPSVYQSEYLLVFMAPLFLSDLAKADQYAKLTGILVGMLPIENLLKDVLTADNDAKLVALNLQQQKLLSQVSKPASDALTVTAQISIPDYPHHLNLHFDYERTHAFKPVRELTERFLWLTSLFLILLMLVAWFITQVFLRPLKVLHHIVQAYFSGDYKPQSPGVYFTEVEQIITLLATMAEKIEIEHENLERRVKERTQELSAANDELSEAMKQLTLAQQHLIETEKVSLLGKLVAGVAHEINTPLGICLTAGTSLHSDLVALENAYANDKMTRKLLEIYFTKVDEGFAIILNNIKRASLLIQHFKEIAVDSTSEQLRTFNLRDYIDEVLHSLHPETKRYQLSIEINGAQDLTLTSYPGAYAQIISNMVINSLRHGLTIEEPATIRFDYHCKGDVLHFVYQDSGKGVNKDDLHKIFEPFYTTLRNEGGSGLGLNIIFNLVTQKLQGKVEAKSDLGQGLTFVFELPLTLKE</sequence>
<feature type="domain" description="Histidine kinase" evidence="6">
    <location>
        <begin position="406"/>
        <end position="637"/>
    </location>
</feature>
<feature type="coiled-coil region" evidence="4">
    <location>
        <begin position="342"/>
        <end position="390"/>
    </location>
</feature>
<keyword evidence="5" id="KW-1133">Transmembrane helix</keyword>
<dbReference type="OrthoDB" id="2521613at2"/>
<dbReference type="GO" id="GO:0000155">
    <property type="term" value="F:phosphorelay sensor kinase activity"/>
    <property type="evidence" value="ECO:0007669"/>
    <property type="project" value="InterPro"/>
</dbReference>
<dbReference type="InterPro" id="IPR036890">
    <property type="entry name" value="HATPase_C_sf"/>
</dbReference>
<keyword evidence="5" id="KW-0812">Transmembrane</keyword>
<evidence type="ECO:0000256" key="3">
    <source>
        <dbReference type="ARBA" id="ARBA00022553"/>
    </source>
</evidence>
<evidence type="ECO:0000313" key="7">
    <source>
        <dbReference type="EMBL" id="AWB64930.1"/>
    </source>
</evidence>
<proteinExistence type="predicted"/>
<evidence type="ECO:0000256" key="4">
    <source>
        <dbReference type="SAM" id="Coils"/>
    </source>
</evidence>
<feature type="transmembrane region" description="Helical" evidence="5">
    <location>
        <begin position="285"/>
        <end position="308"/>
    </location>
</feature>
<dbReference type="CDD" id="cd00082">
    <property type="entry name" value="HisKA"/>
    <property type="match status" value="1"/>
</dbReference>
<feature type="transmembrane region" description="Helical" evidence="5">
    <location>
        <begin position="12"/>
        <end position="33"/>
    </location>
</feature>
<dbReference type="PANTHER" id="PTHR43065">
    <property type="entry name" value="SENSOR HISTIDINE KINASE"/>
    <property type="match status" value="1"/>
</dbReference>
<evidence type="ECO:0000259" key="6">
    <source>
        <dbReference type="PROSITE" id="PS50109"/>
    </source>
</evidence>
<dbReference type="Proteomes" id="UP000244441">
    <property type="component" value="Chromosome"/>
</dbReference>
<dbReference type="Gene3D" id="6.10.340.10">
    <property type="match status" value="1"/>
</dbReference>
<dbReference type="RefSeq" id="WP_108601009.1">
    <property type="nucleotide sequence ID" value="NZ_CP026604.1"/>
</dbReference>
<evidence type="ECO:0000256" key="5">
    <source>
        <dbReference type="SAM" id="Phobius"/>
    </source>
</evidence>
<evidence type="ECO:0000313" key="9">
    <source>
        <dbReference type="Proteomes" id="UP000244441"/>
    </source>
</evidence>
<dbReference type="SUPFAM" id="SSF55874">
    <property type="entry name" value="ATPase domain of HSP90 chaperone/DNA topoisomerase II/histidine kinase"/>
    <property type="match status" value="1"/>
</dbReference>
<dbReference type="KEGG" id="cate:C2869_07755"/>
<name>A0A2S0VLE2_9ALTE</name>
<dbReference type="PROSITE" id="PS50109">
    <property type="entry name" value="HIS_KIN"/>
    <property type="match status" value="1"/>
</dbReference>
<dbReference type="KEGG" id="cate:C2869_00055"/>
<dbReference type="InterPro" id="IPR003594">
    <property type="entry name" value="HATPase_dom"/>
</dbReference>
<organism evidence="7 9">
    <name type="scientific">Saccharobesus litoralis</name>
    <dbReference type="NCBI Taxonomy" id="2172099"/>
    <lineage>
        <taxon>Bacteria</taxon>
        <taxon>Pseudomonadati</taxon>
        <taxon>Pseudomonadota</taxon>
        <taxon>Gammaproteobacteria</taxon>
        <taxon>Alteromonadales</taxon>
        <taxon>Alteromonadaceae</taxon>
        <taxon>Saccharobesus</taxon>
    </lineage>
</organism>
<keyword evidence="9" id="KW-1185">Reference proteome</keyword>
<comment type="catalytic activity">
    <reaction evidence="1">
        <text>ATP + protein L-histidine = ADP + protein N-phospho-L-histidine.</text>
        <dbReference type="EC" id="2.7.13.3"/>
    </reaction>
</comment>
<dbReference type="AlphaFoldDB" id="A0A2S0VLE2"/>
<evidence type="ECO:0000256" key="2">
    <source>
        <dbReference type="ARBA" id="ARBA00012438"/>
    </source>
</evidence>
<dbReference type="PANTHER" id="PTHR43065:SF47">
    <property type="match status" value="1"/>
</dbReference>
<gene>
    <name evidence="7" type="ORF">C2869_00055</name>
    <name evidence="8" type="ORF">C2869_07755</name>
</gene>
<dbReference type="EC" id="2.7.13.3" evidence="2"/>
<keyword evidence="4" id="KW-0175">Coiled coil</keyword>
<dbReference type="EMBL" id="CP026604">
    <property type="protein sequence ID" value="AWB64930.1"/>
    <property type="molecule type" value="Genomic_DNA"/>
</dbReference>
<dbReference type="SMART" id="SM00387">
    <property type="entry name" value="HATPase_c"/>
    <property type="match status" value="1"/>
</dbReference>
<dbReference type="CDD" id="cd00075">
    <property type="entry name" value="HATPase"/>
    <property type="match status" value="1"/>
</dbReference>
<evidence type="ECO:0000256" key="1">
    <source>
        <dbReference type="ARBA" id="ARBA00000085"/>
    </source>
</evidence>
<dbReference type="InterPro" id="IPR003661">
    <property type="entry name" value="HisK_dim/P_dom"/>
</dbReference>
<dbReference type="InterPro" id="IPR005467">
    <property type="entry name" value="His_kinase_dom"/>
</dbReference>
<dbReference type="Gene3D" id="1.10.287.130">
    <property type="match status" value="1"/>
</dbReference>
<accession>A0A2S0VLE2</accession>
<dbReference type="Pfam" id="PF02518">
    <property type="entry name" value="HATPase_c"/>
    <property type="match status" value="1"/>
</dbReference>
<keyword evidence="5" id="KW-0472">Membrane</keyword>
<dbReference type="EMBL" id="CP026604">
    <property type="protein sequence ID" value="AWB66333.1"/>
    <property type="molecule type" value="Genomic_DNA"/>
</dbReference>
<protein>
    <recommendedName>
        <fullName evidence="2">histidine kinase</fullName>
        <ecNumber evidence="2">2.7.13.3</ecNumber>
    </recommendedName>
</protein>
<evidence type="ECO:0000313" key="8">
    <source>
        <dbReference type="EMBL" id="AWB66333.1"/>
    </source>
</evidence>
<keyword evidence="3" id="KW-0597">Phosphoprotein</keyword>
<dbReference type="PRINTS" id="PR00344">
    <property type="entry name" value="BCTRLSENSOR"/>
</dbReference>